<dbReference type="Proteomes" id="UP000287756">
    <property type="component" value="Chromosome"/>
</dbReference>
<dbReference type="InterPro" id="IPR029052">
    <property type="entry name" value="Metallo-depent_PP-like"/>
</dbReference>
<name>A0A410MEC4_9BACI</name>
<dbReference type="InterPro" id="IPR024654">
    <property type="entry name" value="Calcineurin-like_PHP_lpxH"/>
</dbReference>
<dbReference type="InterPro" id="IPR011152">
    <property type="entry name" value="Pesterase_MJ0912"/>
</dbReference>
<dbReference type="GO" id="GO:0005737">
    <property type="term" value="C:cytoplasm"/>
    <property type="evidence" value="ECO:0007669"/>
    <property type="project" value="TreeGrafter"/>
</dbReference>
<dbReference type="InterPro" id="IPR050126">
    <property type="entry name" value="Ap4A_hydrolase"/>
</dbReference>
<dbReference type="PANTHER" id="PTHR42850:SF2">
    <property type="entry name" value="BLL5683 PROTEIN"/>
    <property type="match status" value="1"/>
</dbReference>
<organism evidence="3 4">
    <name type="scientific">Halobacillus litoralis</name>
    <dbReference type="NCBI Taxonomy" id="45668"/>
    <lineage>
        <taxon>Bacteria</taxon>
        <taxon>Bacillati</taxon>
        <taxon>Bacillota</taxon>
        <taxon>Bacilli</taxon>
        <taxon>Bacillales</taxon>
        <taxon>Bacillaceae</taxon>
        <taxon>Halobacillus</taxon>
    </lineage>
</organism>
<dbReference type="Gene3D" id="3.60.21.10">
    <property type="match status" value="1"/>
</dbReference>
<reference evidence="3 4" key="1">
    <citation type="submission" date="2018-01" db="EMBL/GenBank/DDBJ databases">
        <title>The whole genome sequencing and assembly of Halobacillus litoralis ERB031 strain.</title>
        <authorList>
            <person name="Lee S.-J."/>
            <person name="Park M.-K."/>
            <person name="Kim J.-Y."/>
            <person name="Lee Y.-J."/>
            <person name="Yi H."/>
            <person name="Bahn Y.-S."/>
            <person name="Kim J.F."/>
            <person name="Lee D.-W."/>
        </authorList>
    </citation>
    <scope>NUCLEOTIDE SEQUENCE [LARGE SCALE GENOMIC DNA]</scope>
    <source>
        <strain evidence="3 4">ERB 031</strain>
    </source>
</reference>
<evidence type="ECO:0000256" key="1">
    <source>
        <dbReference type="ARBA" id="ARBA00008950"/>
    </source>
</evidence>
<evidence type="ECO:0000313" key="3">
    <source>
        <dbReference type="EMBL" id="QAS53048.1"/>
    </source>
</evidence>
<dbReference type="OrthoDB" id="9813918at2"/>
<dbReference type="AlphaFoldDB" id="A0A410MEC4"/>
<dbReference type="RefSeq" id="WP_128525326.1">
    <property type="nucleotide sequence ID" value="NZ_CP026118.1"/>
</dbReference>
<dbReference type="KEGG" id="hli:HLI_13040"/>
<sequence>MRIAFISDMHGNAVAFEEVVKDLEDQSPDAVVCLGDIVMKGPQPKECMNLLNSLKPISVIRGNHEHLYTRYQKGSNPNSFKDILTSESIKYDQQYLSIKEQEWLSNLPENETLTFSDRKIDIFHASPKSLNEVIFPWAPIEDVDKLYLESTSDFSFYGHVHHAFVRNSTYRTIVNAGSIGLPFDKDNRASYAILDIGTKGSSVQLRRVQYNVEKAINIAYDRKMPFAHMFEYALRKAEYPYIEQLFSSATDQ</sequence>
<dbReference type="PANTHER" id="PTHR42850">
    <property type="entry name" value="METALLOPHOSPHOESTERASE"/>
    <property type="match status" value="1"/>
</dbReference>
<accession>A0A410MEC4</accession>
<comment type="similarity">
    <text evidence="1">Belongs to the metallophosphoesterase superfamily. YfcE family.</text>
</comment>
<dbReference type="PIRSF" id="PIRSF000883">
    <property type="entry name" value="Pesterase_MJ0912"/>
    <property type="match status" value="1"/>
</dbReference>
<dbReference type="EMBL" id="CP026118">
    <property type="protein sequence ID" value="QAS53048.1"/>
    <property type="molecule type" value="Genomic_DNA"/>
</dbReference>
<feature type="domain" description="Calcineurin-like phosphoesterase" evidence="2">
    <location>
        <begin position="1"/>
        <end position="198"/>
    </location>
</feature>
<evidence type="ECO:0000259" key="2">
    <source>
        <dbReference type="Pfam" id="PF12850"/>
    </source>
</evidence>
<evidence type="ECO:0000313" key="4">
    <source>
        <dbReference type="Proteomes" id="UP000287756"/>
    </source>
</evidence>
<dbReference type="SUPFAM" id="SSF56300">
    <property type="entry name" value="Metallo-dependent phosphatases"/>
    <property type="match status" value="1"/>
</dbReference>
<proteinExistence type="inferred from homology"/>
<gene>
    <name evidence="3" type="ORF">HLI_13040</name>
</gene>
<protein>
    <submittedName>
        <fullName evidence="3">Phosphodiesterase</fullName>
    </submittedName>
</protein>
<dbReference type="GO" id="GO:0016791">
    <property type="term" value="F:phosphatase activity"/>
    <property type="evidence" value="ECO:0007669"/>
    <property type="project" value="TreeGrafter"/>
</dbReference>
<dbReference type="Pfam" id="PF12850">
    <property type="entry name" value="Metallophos_2"/>
    <property type="match status" value="1"/>
</dbReference>